<dbReference type="PANTHER" id="PTHR12302:SF3">
    <property type="entry name" value="SERINE_THREONINE-PROTEIN KINASE 31"/>
    <property type="match status" value="1"/>
</dbReference>
<evidence type="ECO:0000256" key="2">
    <source>
        <dbReference type="ARBA" id="ARBA00022759"/>
    </source>
</evidence>
<accession>A0ABT7WGT1</accession>
<dbReference type="Gene3D" id="2.40.50.90">
    <property type="match status" value="1"/>
</dbReference>
<dbReference type="EMBL" id="JAUDUY010000006">
    <property type="protein sequence ID" value="MDM9632126.1"/>
    <property type="molecule type" value="Genomic_DNA"/>
</dbReference>
<feature type="domain" description="TNase-like" evidence="5">
    <location>
        <begin position="26"/>
        <end position="147"/>
    </location>
</feature>
<protein>
    <submittedName>
        <fullName evidence="6">Thermonuclease family protein</fullName>
    </submittedName>
</protein>
<dbReference type="SUPFAM" id="SSF50199">
    <property type="entry name" value="Staphylococcal nuclease"/>
    <property type="match status" value="1"/>
</dbReference>
<dbReference type="Pfam" id="PF00565">
    <property type="entry name" value="SNase"/>
    <property type="match status" value="1"/>
</dbReference>
<evidence type="ECO:0000259" key="5">
    <source>
        <dbReference type="PROSITE" id="PS50830"/>
    </source>
</evidence>
<evidence type="ECO:0000256" key="1">
    <source>
        <dbReference type="ARBA" id="ARBA00022722"/>
    </source>
</evidence>
<keyword evidence="1" id="KW-0540">Nuclease</keyword>
<evidence type="ECO:0000313" key="6">
    <source>
        <dbReference type="EMBL" id="MDM9632126.1"/>
    </source>
</evidence>
<evidence type="ECO:0000313" key="7">
    <source>
        <dbReference type="Proteomes" id="UP001174839"/>
    </source>
</evidence>
<keyword evidence="3" id="KW-0378">Hydrolase</keyword>
<keyword evidence="7" id="KW-1185">Reference proteome</keyword>
<proteinExistence type="predicted"/>
<feature type="chain" id="PRO_5047335012" evidence="4">
    <location>
        <begin position="19"/>
        <end position="162"/>
    </location>
</feature>
<dbReference type="InterPro" id="IPR035437">
    <property type="entry name" value="SNase_OB-fold_sf"/>
</dbReference>
<dbReference type="PROSITE" id="PS50830">
    <property type="entry name" value="TNASE_3"/>
    <property type="match status" value="1"/>
</dbReference>
<comment type="caution">
    <text evidence="6">The sequence shown here is derived from an EMBL/GenBank/DDBJ whole genome shotgun (WGS) entry which is preliminary data.</text>
</comment>
<reference evidence="6" key="1">
    <citation type="submission" date="2023-06" db="EMBL/GenBank/DDBJ databases">
        <title>Robiginitalea aurantiacus sp. nov. and Algoriphagus sediminis sp. nov., isolated from coastal sediment.</title>
        <authorList>
            <person name="Zhou Z.Y."/>
            <person name="An J."/>
            <person name="Jia Y.W."/>
            <person name="Du Z.J."/>
        </authorList>
    </citation>
    <scope>NUCLEOTIDE SEQUENCE</scope>
    <source>
        <strain evidence="6">M39</strain>
    </source>
</reference>
<keyword evidence="2" id="KW-0255">Endonuclease</keyword>
<feature type="signal peptide" evidence="4">
    <location>
        <begin position="1"/>
        <end position="18"/>
    </location>
</feature>
<gene>
    <name evidence="6" type="ORF">QU605_11615</name>
</gene>
<dbReference type="InterPro" id="IPR016071">
    <property type="entry name" value="Staphylococal_nuclease_OB-fold"/>
</dbReference>
<organism evidence="6 7">
    <name type="scientific">Robiginitalea aurantiaca</name>
    <dbReference type="NCBI Taxonomy" id="3056915"/>
    <lineage>
        <taxon>Bacteria</taxon>
        <taxon>Pseudomonadati</taxon>
        <taxon>Bacteroidota</taxon>
        <taxon>Flavobacteriia</taxon>
        <taxon>Flavobacteriales</taxon>
        <taxon>Flavobacteriaceae</taxon>
        <taxon>Robiginitalea</taxon>
    </lineage>
</organism>
<evidence type="ECO:0000256" key="4">
    <source>
        <dbReference type="SAM" id="SignalP"/>
    </source>
</evidence>
<dbReference type="Proteomes" id="UP001174839">
    <property type="component" value="Unassembled WGS sequence"/>
</dbReference>
<keyword evidence="4" id="KW-0732">Signal</keyword>
<name>A0ABT7WGT1_9FLAO</name>
<dbReference type="SMART" id="SM00318">
    <property type="entry name" value="SNc"/>
    <property type="match status" value="1"/>
</dbReference>
<dbReference type="PANTHER" id="PTHR12302">
    <property type="entry name" value="EBNA2 BINDING PROTEIN P100"/>
    <property type="match status" value="1"/>
</dbReference>
<evidence type="ECO:0000256" key="3">
    <source>
        <dbReference type="ARBA" id="ARBA00022801"/>
    </source>
</evidence>
<dbReference type="RefSeq" id="WP_289725492.1">
    <property type="nucleotide sequence ID" value="NZ_JAUDUY010000006.1"/>
</dbReference>
<sequence length="162" mass="18638">MTLRICLLFFLLCSTACRPTTTKEQDTLQGKVVGIADGDTFTLLLDNKTTVKVRLASIDCPERKQPYSAVATKFISDAIFSRQVSVVVDSKDRYGRSIGWVYYDDKCLNEELLKAGLAWHFRRYSKDERLQAMEDKARANKIGLWQDSKPIPPWDWRRGVRD</sequence>